<gene>
    <name evidence="4" type="ORF">ACFPFX_18810</name>
</gene>
<evidence type="ECO:0000256" key="2">
    <source>
        <dbReference type="ARBA" id="ARBA00022801"/>
    </source>
</evidence>
<dbReference type="Gene3D" id="3.40.50.1820">
    <property type="entry name" value="alpha/beta hydrolase"/>
    <property type="match status" value="2"/>
</dbReference>
<dbReference type="GO" id="GO:0051301">
    <property type="term" value="P:cell division"/>
    <property type="evidence" value="ECO:0007669"/>
    <property type="project" value="UniProtKB-KW"/>
</dbReference>
<evidence type="ECO:0000256" key="1">
    <source>
        <dbReference type="ARBA" id="ARBA00008645"/>
    </source>
</evidence>
<dbReference type="EMBL" id="JBHSIZ010000018">
    <property type="protein sequence ID" value="MFC4958339.1"/>
    <property type="molecule type" value="Genomic_DNA"/>
</dbReference>
<evidence type="ECO:0000313" key="4">
    <source>
        <dbReference type="EMBL" id="MFC4958339.1"/>
    </source>
</evidence>
<evidence type="ECO:0000313" key="5">
    <source>
        <dbReference type="Proteomes" id="UP001595834"/>
    </source>
</evidence>
<evidence type="ECO:0000259" key="3">
    <source>
        <dbReference type="Pfam" id="PF12146"/>
    </source>
</evidence>
<comment type="caution">
    <text evidence="4">The sequence shown here is derived from an EMBL/GenBank/DDBJ whole genome shotgun (WGS) entry which is preliminary data.</text>
</comment>
<accession>A0ABV9URD8</accession>
<feature type="domain" description="Serine aminopeptidase S33" evidence="3">
    <location>
        <begin position="47"/>
        <end position="266"/>
    </location>
</feature>
<keyword evidence="5" id="KW-1185">Reference proteome</keyword>
<reference evidence="5" key="1">
    <citation type="journal article" date="2019" name="Int. J. Syst. Evol. Microbiol.">
        <title>The Global Catalogue of Microorganisms (GCM) 10K type strain sequencing project: providing services to taxonomists for standard genome sequencing and annotation.</title>
        <authorList>
            <consortium name="The Broad Institute Genomics Platform"/>
            <consortium name="The Broad Institute Genome Sequencing Center for Infectious Disease"/>
            <person name="Wu L."/>
            <person name="Ma J."/>
        </authorList>
    </citation>
    <scope>NUCLEOTIDE SEQUENCE [LARGE SCALE GENOMIC DNA]</scope>
    <source>
        <strain evidence="5">CCM 7224</strain>
    </source>
</reference>
<protein>
    <submittedName>
        <fullName evidence="4">Alpha/beta hydrolase</fullName>
    </submittedName>
</protein>
<keyword evidence="4" id="KW-0131">Cell cycle</keyword>
<dbReference type="Pfam" id="PF12146">
    <property type="entry name" value="Hydrolase_4"/>
    <property type="match status" value="1"/>
</dbReference>
<dbReference type="RefSeq" id="WP_344371732.1">
    <property type="nucleotide sequence ID" value="NZ_BAAASQ010000004.1"/>
</dbReference>
<dbReference type="SUPFAM" id="SSF53474">
    <property type="entry name" value="alpha/beta-Hydrolases"/>
    <property type="match status" value="1"/>
</dbReference>
<sequence length="307" mass="32409">MPLSKQREKVRFASGDTSCAAWHYPGSNGGCVIMAGGTAVTKEPASDQFAARFNDAGFAVLAFDHRRFGESGGAPRQIVRIDEQIADWHAAIEYAAGLPGVAPDRISVWGFSLAGGHVFHVAADHPRLAGAIAQTPLVDGRAIAPNALRSMTPAALLGLLGLGVADMLGGLVGRPPILVPSAGPRGAVASLTTPDAMDGDRALDPEGRHTNWDQTVAARIALQVGGYRPGRHAARIRCPLLVVVCDQDRSVLVDPAVQAAANAPHSEVVHLPGRHYAPFLESHEQAAEAEIAFLRKHLDRHGSRDSR</sequence>
<dbReference type="InterPro" id="IPR029058">
    <property type="entry name" value="AB_hydrolase_fold"/>
</dbReference>
<keyword evidence="2 4" id="KW-0378">Hydrolase</keyword>
<dbReference type="GO" id="GO:0016787">
    <property type="term" value="F:hydrolase activity"/>
    <property type="evidence" value="ECO:0007669"/>
    <property type="project" value="UniProtKB-KW"/>
</dbReference>
<name>A0ABV9URD8_9ACTN</name>
<dbReference type="PANTHER" id="PTHR22946">
    <property type="entry name" value="DIENELACTONE HYDROLASE DOMAIN-CONTAINING PROTEIN-RELATED"/>
    <property type="match status" value="1"/>
</dbReference>
<dbReference type="InterPro" id="IPR022742">
    <property type="entry name" value="Hydrolase_4"/>
</dbReference>
<dbReference type="Proteomes" id="UP001595834">
    <property type="component" value="Unassembled WGS sequence"/>
</dbReference>
<organism evidence="4 5">
    <name type="scientific">Streptomyces mauvecolor</name>
    <dbReference type="NCBI Taxonomy" id="58345"/>
    <lineage>
        <taxon>Bacteria</taxon>
        <taxon>Bacillati</taxon>
        <taxon>Actinomycetota</taxon>
        <taxon>Actinomycetes</taxon>
        <taxon>Kitasatosporales</taxon>
        <taxon>Streptomycetaceae</taxon>
        <taxon>Streptomyces</taxon>
    </lineage>
</organism>
<dbReference type="InterPro" id="IPR050261">
    <property type="entry name" value="FrsA_esterase"/>
</dbReference>
<keyword evidence="4" id="KW-0132">Cell division</keyword>
<comment type="similarity">
    <text evidence="1">Belongs to the AB hydrolase superfamily.</text>
</comment>
<dbReference type="PANTHER" id="PTHR22946:SF9">
    <property type="entry name" value="POLYKETIDE TRANSFERASE AF380"/>
    <property type="match status" value="1"/>
</dbReference>
<proteinExistence type="inferred from homology"/>